<dbReference type="AlphaFoldDB" id="A0A8W7P8U7"/>
<evidence type="ECO:0000313" key="1">
    <source>
        <dbReference type="EnsemblMetazoa" id="ACOM027586-PA.1"/>
    </source>
</evidence>
<dbReference type="EnsemblMetazoa" id="ACOM027586-RA">
    <property type="protein sequence ID" value="ACOM027586-PA.1"/>
    <property type="gene ID" value="ACOM027586"/>
</dbReference>
<reference evidence="1" key="1">
    <citation type="submission" date="2022-08" db="UniProtKB">
        <authorList>
            <consortium name="EnsemblMetazoa"/>
        </authorList>
    </citation>
    <scope>IDENTIFICATION</scope>
</reference>
<dbReference type="Proteomes" id="UP000075882">
    <property type="component" value="Unassembled WGS sequence"/>
</dbReference>
<name>A0A8W7P8U7_ANOCL</name>
<accession>A0A8W7P8U7</accession>
<organism evidence="1">
    <name type="scientific">Anopheles coluzzii</name>
    <name type="common">African malaria mosquito</name>
    <dbReference type="NCBI Taxonomy" id="1518534"/>
    <lineage>
        <taxon>Eukaryota</taxon>
        <taxon>Metazoa</taxon>
        <taxon>Ecdysozoa</taxon>
        <taxon>Arthropoda</taxon>
        <taxon>Hexapoda</taxon>
        <taxon>Insecta</taxon>
        <taxon>Pterygota</taxon>
        <taxon>Neoptera</taxon>
        <taxon>Endopterygota</taxon>
        <taxon>Diptera</taxon>
        <taxon>Nematocera</taxon>
        <taxon>Culicoidea</taxon>
        <taxon>Culicidae</taxon>
        <taxon>Anophelinae</taxon>
        <taxon>Anopheles</taxon>
    </lineage>
</organism>
<protein>
    <submittedName>
        <fullName evidence="1">Uncharacterized protein</fullName>
    </submittedName>
</protein>
<sequence length="480" mass="53031">MNTRHPGTLSSTPRFQQYLRQLVASCRRVASIRLRQQERVRLHPPEPFRVVAQQPCDCRFPQLTQLASVKLSANTIFKEEPIARPRTPELLEQDAQERWSNGCTSLPMILQRSGHRQLHIVHRVVPAGQPVDCSAWNFTIQILPSGSAPQSTQLPEVVIAGKSMVPGPVYIDRLQIGTVRVRVPEEKVFGLGRQLVVGSVVRLAGHAPRQQLPIVALLQDARTPQPVRKANGIGQEGLLRPGFLGVVVPDEPVRISTVLQQAVLQHVRTAQVHRQPIVEHDRLVFGDVDTACLLKQALLVPAGIEPSQLACQPVVLEQVRYLQDGQMGALVGAQVAGQIAHVRLVPHLAEVAGVRVGRWPVLTVPMLDQHSPRTMFPQASRLVVAVTVHDGKVQKGRYGGKLLGGAVSMRIVTQHPCHGRLSHLEQLARAKHVAILKVEPIAHPRTVELIQQQASERFARHSIAMVTFQCSRNGQIYVID</sequence>
<proteinExistence type="predicted"/>